<accession>A0A7X2PD60</accession>
<dbReference type="Gene3D" id="3.90.1150.200">
    <property type="match status" value="1"/>
</dbReference>
<evidence type="ECO:0000313" key="3">
    <source>
        <dbReference type="Proteomes" id="UP000460549"/>
    </source>
</evidence>
<evidence type="ECO:0000313" key="2">
    <source>
        <dbReference type="EMBL" id="MSU06744.1"/>
    </source>
</evidence>
<keyword evidence="3" id="KW-1185">Reference proteome</keyword>
<dbReference type="AlphaFoldDB" id="A0A7X2PD60"/>
<dbReference type="InterPro" id="IPR014922">
    <property type="entry name" value="YdhG-like"/>
</dbReference>
<comment type="caution">
    <text evidence="2">The sequence shown here is derived from an EMBL/GenBank/DDBJ whole genome shotgun (WGS) entry which is preliminary data.</text>
</comment>
<dbReference type="SUPFAM" id="SSF159888">
    <property type="entry name" value="YdhG-like"/>
    <property type="match status" value="1"/>
</dbReference>
<sequence length="135" mass="15804">MNAWNNCGREFKNINQSHYFGEKPKTIDEYILAQDEDKREDLRYLKDILHEALPDAVEKISWSMPTFWKEHNILHFAASKKHIGFYPGPKAVNHFSKELEAYKTDKGTIRIPYGKIDKDLIIKIAKWCIETGNHA</sequence>
<dbReference type="EMBL" id="VUNN01000016">
    <property type="protein sequence ID" value="MSU06744.1"/>
    <property type="molecule type" value="Genomic_DNA"/>
</dbReference>
<dbReference type="Proteomes" id="UP000460549">
    <property type="component" value="Unassembled WGS sequence"/>
</dbReference>
<name>A0A7X2PD60_9SPIO</name>
<dbReference type="RefSeq" id="WP_154425844.1">
    <property type="nucleotide sequence ID" value="NZ_VUNN01000016.1"/>
</dbReference>
<organism evidence="2 3">
    <name type="scientific">Bullifex porci</name>
    <dbReference type="NCBI Taxonomy" id="2606638"/>
    <lineage>
        <taxon>Bacteria</taxon>
        <taxon>Pseudomonadati</taxon>
        <taxon>Spirochaetota</taxon>
        <taxon>Spirochaetia</taxon>
        <taxon>Spirochaetales</taxon>
        <taxon>Spirochaetaceae</taxon>
        <taxon>Bullifex</taxon>
    </lineage>
</organism>
<proteinExistence type="predicted"/>
<reference evidence="2 3" key="1">
    <citation type="submission" date="2019-08" db="EMBL/GenBank/DDBJ databases">
        <title>In-depth cultivation of the pig gut microbiome towards novel bacterial diversity and tailored functional studies.</title>
        <authorList>
            <person name="Wylensek D."/>
            <person name="Hitch T.C.A."/>
            <person name="Clavel T."/>
        </authorList>
    </citation>
    <scope>NUCLEOTIDE SEQUENCE [LARGE SCALE GENOMIC DNA]</scope>
    <source>
        <strain evidence="2 3">NM-380-WT-3C1</strain>
    </source>
</reference>
<protein>
    <recommendedName>
        <fullName evidence="1">YdhG-like domain-containing protein</fullName>
    </recommendedName>
</protein>
<gene>
    <name evidence="2" type="ORF">FYJ80_08145</name>
</gene>
<evidence type="ECO:0000259" key="1">
    <source>
        <dbReference type="Pfam" id="PF08818"/>
    </source>
</evidence>
<feature type="domain" description="YdhG-like" evidence="1">
    <location>
        <begin position="38"/>
        <end position="126"/>
    </location>
</feature>
<dbReference type="Pfam" id="PF08818">
    <property type="entry name" value="DUF1801"/>
    <property type="match status" value="1"/>
</dbReference>